<organism evidence="2 3">
    <name type="scientific">Ideonella paludis</name>
    <dbReference type="NCBI Taxonomy" id="1233411"/>
    <lineage>
        <taxon>Bacteria</taxon>
        <taxon>Pseudomonadati</taxon>
        <taxon>Pseudomonadota</taxon>
        <taxon>Betaproteobacteria</taxon>
        <taxon>Burkholderiales</taxon>
        <taxon>Sphaerotilaceae</taxon>
        <taxon>Ideonella</taxon>
    </lineage>
</organism>
<evidence type="ECO:0000259" key="1">
    <source>
        <dbReference type="Pfam" id="PF01850"/>
    </source>
</evidence>
<evidence type="ECO:0000313" key="2">
    <source>
        <dbReference type="EMBL" id="MBQ0937524.1"/>
    </source>
</evidence>
<dbReference type="InterPro" id="IPR029060">
    <property type="entry name" value="PIN-like_dom_sf"/>
</dbReference>
<accession>A0ABS5E278</accession>
<feature type="domain" description="PIN" evidence="1">
    <location>
        <begin position="6"/>
        <end position="121"/>
    </location>
</feature>
<dbReference type="Gene3D" id="3.40.50.1010">
    <property type="entry name" value="5'-nuclease"/>
    <property type="match status" value="1"/>
</dbReference>
<protein>
    <submittedName>
        <fullName evidence="2">PIN domain-containing protein</fullName>
    </submittedName>
</protein>
<dbReference type="SUPFAM" id="SSF88723">
    <property type="entry name" value="PIN domain-like"/>
    <property type="match status" value="1"/>
</dbReference>
<dbReference type="RefSeq" id="WP_210811090.1">
    <property type="nucleotide sequence ID" value="NZ_JAGQDG010000008.1"/>
</dbReference>
<reference evidence="2 3" key="1">
    <citation type="submission" date="2021-04" db="EMBL/GenBank/DDBJ databases">
        <title>The genome sequence of type strain Ideonella paludis KCTC 32238.</title>
        <authorList>
            <person name="Liu Y."/>
        </authorList>
    </citation>
    <scope>NUCLEOTIDE SEQUENCE [LARGE SCALE GENOMIC DNA]</scope>
    <source>
        <strain evidence="2 3">KCTC 32238</strain>
    </source>
</reference>
<dbReference type="CDD" id="cd18692">
    <property type="entry name" value="PIN_VapC-like"/>
    <property type="match status" value="1"/>
</dbReference>
<sequence length="160" mass="17965">MSTLTVFVDTAVFLCAEDSADTAKQQQAREWLGQLWRRRCGRTCTQVLNEFYGQATRQLQPPMPAGDARAEVRRYQHWKPLHTDQQMVETAWAVESRFGLTWWNALVVAAAQHQGCRWLLSDSLPHGQQIDSVQIINPFLMGPALLESPSLSPDSAATAV</sequence>
<dbReference type="InterPro" id="IPR002716">
    <property type="entry name" value="PIN_dom"/>
</dbReference>
<dbReference type="Pfam" id="PF01850">
    <property type="entry name" value="PIN"/>
    <property type="match status" value="1"/>
</dbReference>
<dbReference type="Proteomes" id="UP000672097">
    <property type="component" value="Unassembled WGS sequence"/>
</dbReference>
<comment type="caution">
    <text evidence="2">The sequence shown here is derived from an EMBL/GenBank/DDBJ whole genome shotgun (WGS) entry which is preliminary data.</text>
</comment>
<name>A0ABS5E278_9BURK</name>
<evidence type="ECO:0000313" key="3">
    <source>
        <dbReference type="Proteomes" id="UP000672097"/>
    </source>
</evidence>
<gene>
    <name evidence="2" type="ORF">KAK11_19515</name>
</gene>
<proteinExistence type="predicted"/>
<dbReference type="EMBL" id="JAGQDG010000008">
    <property type="protein sequence ID" value="MBQ0937524.1"/>
    <property type="molecule type" value="Genomic_DNA"/>
</dbReference>
<keyword evidence="3" id="KW-1185">Reference proteome</keyword>